<evidence type="ECO:0000313" key="1">
    <source>
        <dbReference type="EMBL" id="VXC40102.1"/>
    </source>
</evidence>
<organism evidence="1 2">
    <name type="scientific">Sphingobacterium multivorum</name>
    <dbReference type="NCBI Taxonomy" id="28454"/>
    <lineage>
        <taxon>Bacteria</taxon>
        <taxon>Pseudomonadati</taxon>
        <taxon>Bacteroidota</taxon>
        <taxon>Sphingobacteriia</taxon>
        <taxon>Sphingobacteriales</taxon>
        <taxon>Sphingobacteriaceae</taxon>
        <taxon>Sphingobacterium</taxon>
    </lineage>
</organism>
<reference evidence="1 2" key="1">
    <citation type="submission" date="2019-10" db="EMBL/GenBank/DDBJ databases">
        <authorList>
            <person name="Karimi E."/>
        </authorList>
    </citation>
    <scope>NUCLEOTIDE SEQUENCE [LARGE SCALE GENOMIC DNA]</scope>
    <source>
        <strain evidence="1">Sphingobacterium sp. 8BC</strain>
    </source>
</reference>
<gene>
    <name evidence="1" type="ORF">SPHINGO8BC_110126</name>
</gene>
<dbReference type="EMBL" id="CABWMV010000003">
    <property type="protein sequence ID" value="VXC40102.1"/>
    <property type="molecule type" value="Genomic_DNA"/>
</dbReference>
<protein>
    <submittedName>
        <fullName evidence="1">Uncharacterized protein</fullName>
    </submittedName>
</protein>
<proteinExistence type="predicted"/>
<accession>A0A653YCJ6</accession>
<dbReference type="Proteomes" id="UP000432350">
    <property type="component" value="Unassembled WGS sequence"/>
</dbReference>
<dbReference type="AlphaFoldDB" id="A0A653YCJ6"/>
<name>A0A653YCJ6_SPHMU</name>
<sequence length="41" mass="5283">MIEICIINNKNYRDENIYYQRRTEIRTLGWFFQYHNNKLDR</sequence>
<evidence type="ECO:0000313" key="2">
    <source>
        <dbReference type="Proteomes" id="UP000432350"/>
    </source>
</evidence>